<keyword evidence="2" id="KW-1185">Reference proteome</keyword>
<dbReference type="AlphaFoldDB" id="A0A7W7STZ4"/>
<proteinExistence type="predicted"/>
<protein>
    <submittedName>
        <fullName evidence="1">Uncharacterized protein</fullName>
    </submittedName>
</protein>
<comment type="caution">
    <text evidence="1">The sequence shown here is derived from an EMBL/GenBank/DDBJ whole genome shotgun (WGS) entry which is preliminary data.</text>
</comment>
<dbReference type="Proteomes" id="UP000578819">
    <property type="component" value="Unassembled WGS sequence"/>
</dbReference>
<evidence type="ECO:0000313" key="1">
    <source>
        <dbReference type="EMBL" id="MBB4960869.1"/>
    </source>
</evidence>
<sequence length="93" mass="10459">MPGSPRLVSPDQLRYVVHLPVLASDLDRARQLARAIARSLRRLSAVDPGETTVSEEADQGVRHRVFCDRLVGERGRCVLRTDHDGLCTRRVTR</sequence>
<reference evidence="1 2" key="1">
    <citation type="submission" date="2020-08" db="EMBL/GenBank/DDBJ databases">
        <title>Sequencing the genomes of 1000 actinobacteria strains.</title>
        <authorList>
            <person name="Klenk H.-P."/>
        </authorList>
    </citation>
    <scope>NUCLEOTIDE SEQUENCE [LARGE SCALE GENOMIC DNA]</scope>
    <source>
        <strain evidence="1 2">DSM 45886</strain>
    </source>
</reference>
<evidence type="ECO:0000313" key="2">
    <source>
        <dbReference type="Proteomes" id="UP000578819"/>
    </source>
</evidence>
<organism evidence="1 2">
    <name type="scientific">Micromonospora polyrhachis</name>
    <dbReference type="NCBI Taxonomy" id="1282883"/>
    <lineage>
        <taxon>Bacteria</taxon>
        <taxon>Bacillati</taxon>
        <taxon>Actinomycetota</taxon>
        <taxon>Actinomycetes</taxon>
        <taxon>Micromonosporales</taxon>
        <taxon>Micromonosporaceae</taxon>
        <taxon>Micromonospora</taxon>
    </lineage>
</organism>
<name>A0A7W7STZ4_9ACTN</name>
<dbReference type="RefSeq" id="WP_184536579.1">
    <property type="nucleotide sequence ID" value="NZ_JACHJW010000001.1"/>
</dbReference>
<accession>A0A7W7STZ4</accession>
<dbReference type="EMBL" id="JACHJW010000001">
    <property type="protein sequence ID" value="MBB4960869.1"/>
    <property type="molecule type" value="Genomic_DNA"/>
</dbReference>
<gene>
    <name evidence="1" type="ORF">FHR38_004602</name>
</gene>